<sequence length="430" mass="48348">MVNVIKLKNMKIIISNILLLFSFNVFSFNIPLIYNEDNGDYAFQILFAHSGQQLKLMLDTGSSNLNVVGDEKICTNCNLLIEGKRYTPEDPVKPLNKEFDIRYGLGDGKLRTYQGARLKLNDLTLDNFTFGVYEQGSNINHIAGFAYSTIAEPQDNPLPTLFSELDKKYNLQNQFSLLFCDTRAPSYLFLGPLSPTLQKALQAVPSHKTPIVDKKFYGIKLKEVSETEGNSILKVPAGKDFAIVDSGTSAKNVFPDDLLLPLVKYIKEHTSKQNRDLPDIFWEGRDCVVSELVDTNSFPTLYFHFTDAHGKPFKLKLPPERYITSSACGEGYLKFAFLGYTINKTHKKTLNHKANLPEMIVLGTPFLEQYFTTFNRENPAELTFYDSEKLCNTANQQKFIAEMAKNMGKSEEKSGNPAISTVNSGNNTGN</sequence>
<dbReference type="InterPro" id="IPR034164">
    <property type="entry name" value="Pepsin-like_dom"/>
</dbReference>
<dbReference type="Pfam" id="PF00026">
    <property type="entry name" value="Asp"/>
    <property type="match status" value="1"/>
</dbReference>
<comment type="similarity">
    <text evidence="1">Belongs to the peptidase A1 family.</text>
</comment>
<dbReference type="Proteomes" id="UP000054859">
    <property type="component" value="Unassembled WGS sequence"/>
</dbReference>
<dbReference type="PANTHER" id="PTHR47965:SF12">
    <property type="entry name" value="ASPARTIC PROTEINASE 3-RELATED"/>
    <property type="match status" value="1"/>
</dbReference>
<dbReference type="InterPro" id="IPR021109">
    <property type="entry name" value="Peptidase_aspartic_dom_sf"/>
</dbReference>
<feature type="region of interest" description="Disordered" evidence="7">
    <location>
        <begin position="406"/>
        <end position="430"/>
    </location>
</feature>
<dbReference type="AlphaFoldDB" id="A0A0W0R3C7"/>
<dbReference type="CDD" id="cd05471">
    <property type="entry name" value="pepsin_like"/>
    <property type="match status" value="1"/>
</dbReference>
<evidence type="ECO:0000256" key="2">
    <source>
        <dbReference type="ARBA" id="ARBA00022670"/>
    </source>
</evidence>
<dbReference type="PATRIC" id="fig|45056.6.peg.247"/>
<dbReference type="PROSITE" id="PS51767">
    <property type="entry name" value="PEPTIDASE_A1"/>
    <property type="match status" value="1"/>
</dbReference>
<keyword evidence="8" id="KW-0472">Membrane</keyword>
<evidence type="ECO:0000256" key="8">
    <source>
        <dbReference type="SAM" id="Phobius"/>
    </source>
</evidence>
<evidence type="ECO:0000256" key="7">
    <source>
        <dbReference type="SAM" id="MobiDB-lite"/>
    </source>
</evidence>
<keyword evidence="2 10" id="KW-0645">Protease</keyword>
<gene>
    <name evidence="10" type="ORF">Lade_0241</name>
</gene>
<evidence type="ECO:0000313" key="10">
    <source>
        <dbReference type="EMBL" id="KTC65583.1"/>
    </source>
</evidence>
<dbReference type="EMBL" id="LNKA01000001">
    <property type="protein sequence ID" value="KTC65583.1"/>
    <property type="molecule type" value="Genomic_DNA"/>
</dbReference>
<dbReference type="PRINTS" id="PR00792">
    <property type="entry name" value="PEPSIN"/>
</dbReference>
<keyword evidence="8" id="KW-1133">Transmembrane helix</keyword>
<dbReference type="SUPFAM" id="SSF50630">
    <property type="entry name" value="Acid proteases"/>
    <property type="match status" value="1"/>
</dbReference>
<dbReference type="InterPro" id="IPR001461">
    <property type="entry name" value="Aspartic_peptidase_A1"/>
</dbReference>
<reference evidence="10 11" key="1">
    <citation type="submission" date="2015-11" db="EMBL/GenBank/DDBJ databases">
        <title>Identification of large and diverse effector repertoires of 38 Legionella species.</title>
        <authorList>
            <person name="Burstein D."/>
            <person name="Amaro F."/>
            <person name="Zusman T."/>
            <person name="Lifshitz Z."/>
            <person name="Cohen O."/>
            <person name="Gilbert J.A."/>
            <person name="Pupko T."/>
            <person name="Shuman H.A."/>
            <person name="Segal G."/>
        </authorList>
    </citation>
    <scope>NUCLEOTIDE SEQUENCE [LARGE SCALE GENOMIC DNA]</scope>
    <source>
        <strain evidence="10 11">1762-AUS-E</strain>
    </source>
</reference>
<name>A0A0W0R3C7_9GAMM</name>
<feature type="domain" description="Peptidase A1" evidence="9">
    <location>
        <begin position="41"/>
        <end position="385"/>
    </location>
</feature>
<evidence type="ECO:0000256" key="6">
    <source>
        <dbReference type="ARBA" id="ARBA00023145"/>
    </source>
</evidence>
<protein>
    <submittedName>
        <fullName evidence="10">Eukaryotic aspartyl protease</fullName>
    </submittedName>
</protein>
<evidence type="ECO:0000256" key="1">
    <source>
        <dbReference type="ARBA" id="ARBA00007447"/>
    </source>
</evidence>
<feature type="compositionally biased region" description="Polar residues" evidence="7">
    <location>
        <begin position="417"/>
        <end position="430"/>
    </location>
</feature>
<keyword evidence="3" id="KW-0732">Signal</keyword>
<keyword evidence="5" id="KW-0378">Hydrolase</keyword>
<dbReference type="PANTHER" id="PTHR47965">
    <property type="entry name" value="ASPARTYL PROTEASE-RELATED"/>
    <property type="match status" value="1"/>
</dbReference>
<proteinExistence type="inferred from homology"/>
<evidence type="ECO:0000256" key="5">
    <source>
        <dbReference type="ARBA" id="ARBA00022801"/>
    </source>
</evidence>
<dbReference type="InterPro" id="IPR033121">
    <property type="entry name" value="PEPTIDASE_A1"/>
</dbReference>
<comment type="caution">
    <text evidence="10">The sequence shown here is derived from an EMBL/GenBank/DDBJ whole genome shotgun (WGS) entry which is preliminary data.</text>
</comment>
<evidence type="ECO:0000313" key="11">
    <source>
        <dbReference type="Proteomes" id="UP000054859"/>
    </source>
</evidence>
<evidence type="ECO:0000259" key="9">
    <source>
        <dbReference type="PROSITE" id="PS51767"/>
    </source>
</evidence>
<keyword evidence="6" id="KW-0865">Zymogen</keyword>
<accession>A0A0W0R3C7</accession>
<keyword evidence="8" id="KW-0812">Transmembrane</keyword>
<keyword evidence="4" id="KW-0064">Aspartyl protease</keyword>
<evidence type="ECO:0000256" key="3">
    <source>
        <dbReference type="ARBA" id="ARBA00022729"/>
    </source>
</evidence>
<evidence type="ECO:0000256" key="4">
    <source>
        <dbReference type="ARBA" id="ARBA00022750"/>
    </source>
</evidence>
<feature type="transmembrane region" description="Helical" evidence="8">
    <location>
        <begin position="12"/>
        <end position="34"/>
    </location>
</feature>
<organism evidence="10 11">
    <name type="scientific">Legionella adelaidensis</name>
    <dbReference type="NCBI Taxonomy" id="45056"/>
    <lineage>
        <taxon>Bacteria</taxon>
        <taxon>Pseudomonadati</taxon>
        <taxon>Pseudomonadota</taxon>
        <taxon>Gammaproteobacteria</taxon>
        <taxon>Legionellales</taxon>
        <taxon>Legionellaceae</taxon>
        <taxon>Legionella</taxon>
    </lineage>
</organism>
<keyword evidence="11" id="KW-1185">Reference proteome</keyword>
<dbReference type="STRING" id="45056.Lade_0241"/>
<dbReference type="GO" id="GO:0004190">
    <property type="term" value="F:aspartic-type endopeptidase activity"/>
    <property type="evidence" value="ECO:0007669"/>
    <property type="project" value="UniProtKB-KW"/>
</dbReference>
<dbReference type="GO" id="GO:0006508">
    <property type="term" value="P:proteolysis"/>
    <property type="evidence" value="ECO:0007669"/>
    <property type="project" value="UniProtKB-KW"/>
</dbReference>
<dbReference type="Gene3D" id="2.40.70.10">
    <property type="entry name" value="Acid Proteases"/>
    <property type="match status" value="2"/>
</dbReference>